<dbReference type="Gene3D" id="3.40.50.10710">
    <property type="entry name" value="Metallo-hydrolase/oxidoreductase"/>
    <property type="match status" value="1"/>
</dbReference>
<gene>
    <name evidence="9" type="primary">rnj</name>
    <name evidence="12" type="ORF">B277_05978</name>
</gene>
<keyword evidence="1 9" id="KW-0963">Cytoplasm</keyword>
<dbReference type="InterPro" id="IPR041636">
    <property type="entry name" value="RNase_J_C"/>
</dbReference>
<dbReference type="InterPro" id="IPR001279">
    <property type="entry name" value="Metallo-B-lactamas"/>
</dbReference>
<feature type="binding site" evidence="9">
    <location>
        <begin position="373"/>
        <end position="377"/>
    </location>
    <ligand>
        <name>substrate</name>
    </ligand>
</feature>
<dbReference type="GO" id="GO:0004534">
    <property type="term" value="F:5'-3' RNA exonuclease activity"/>
    <property type="evidence" value="ECO:0007669"/>
    <property type="project" value="UniProtKB-UniRule"/>
</dbReference>
<dbReference type="Pfam" id="PF22505">
    <property type="entry name" value="RNase_J_b_CASP"/>
    <property type="match status" value="1"/>
</dbReference>
<dbReference type="eggNOG" id="COG0595">
    <property type="taxonomic scope" value="Bacteria"/>
</dbReference>
<dbReference type="EC" id="3.1.-.-" evidence="9"/>
<feature type="region of interest" description="Disordered" evidence="10">
    <location>
        <begin position="622"/>
        <end position="641"/>
    </location>
</feature>
<dbReference type="GO" id="GO:0003723">
    <property type="term" value="F:RNA binding"/>
    <property type="evidence" value="ECO:0007669"/>
    <property type="project" value="UniProtKB-UniRule"/>
</dbReference>
<dbReference type="InterPro" id="IPR004613">
    <property type="entry name" value="RNase_J"/>
</dbReference>
<dbReference type="InterPro" id="IPR030854">
    <property type="entry name" value="RNase_J_bac"/>
</dbReference>
<comment type="caution">
    <text evidence="12">The sequence shown here is derived from an EMBL/GenBank/DDBJ whole genome shotgun (WGS) entry which is preliminary data.</text>
</comment>
<dbReference type="InterPro" id="IPR011108">
    <property type="entry name" value="RMMBL"/>
</dbReference>
<dbReference type="GO" id="GO:0005737">
    <property type="term" value="C:cytoplasm"/>
    <property type="evidence" value="ECO:0007669"/>
    <property type="project" value="UniProtKB-SubCell"/>
</dbReference>
<keyword evidence="5 9" id="KW-0378">Hydrolase</keyword>
<reference evidence="12 13" key="1">
    <citation type="journal article" date="2012" name="J. Bacteriol.">
        <title>Genome Sequence of Janibacter hoylei MTCC8307, Isolated from the Stratospheric Air.</title>
        <authorList>
            <person name="Pawar S.P."/>
            <person name="Dhotre D.P."/>
            <person name="Shetty S.A."/>
            <person name="Chowdhury S.P."/>
            <person name="Chaudhari B.L."/>
            <person name="Shouche Y.S."/>
        </authorList>
    </citation>
    <scope>NUCLEOTIDE SEQUENCE [LARGE SCALE GENOMIC DNA]</scope>
    <source>
        <strain evidence="12 13">PVAS-1</strain>
    </source>
</reference>
<dbReference type="STRING" id="1210046.B277_05978"/>
<evidence type="ECO:0000256" key="7">
    <source>
        <dbReference type="ARBA" id="ARBA00022839"/>
    </source>
</evidence>
<dbReference type="EMBL" id="ALWX01000022">
    <property type="protein sequence ID" value="EKA61692.1"/>
    <property type="molecule type" value="Genomic_DNA"/>
</dbReference>
<evidence type="ECO:0000256" key="1">
    <source>
        <dbReference type="ARBA" id="ARBA00022490"/>
    </source>
</evidence>
<organism evidence="12 13">
    <name type="scientific">Janibacter hoylei PVAS-1</name>
    <dbReference type="NCBI Taxonomy" id="1210046"/>
    <lineage>
        <taxon>Bacteria</taxon>
        <taxon>Bacillati</taxon>
        <taxon>Actinomycetota</taxon>
        <taxon>Actinomycetes</taxon>
        <taxon>Micrococcales</taxon>
        <taxon>Intrasporangiaceae</taxon>
        <taxon>Janibacter</taxon>
    </lineage>
</organism>
<evidence type="ECO:0000256" key="8">
    <source>
        <dbReference type="ARBA" id="ARBA00022884"/>
    </source>
</evidence>
<keyword evidence="9" id="KW-0698">rRNA processing</keyword>
<accession>K1E8E1</accession>
<dbReference type="NCBIfam" id="TIGR00649">
    <property type="entry name" value="MG423"/>
    <property type="match status" value="1"/>
</dbReference>
<dbReference type="InterPro" id="IPR036866">
    <property type="entry name" value="RibonucZ/Hydroxyglut_hydro"/>
</dbReference>
<feature type="region of interest" description="Disordered" evidence="10">
    <location>
        <begin position="654"/>
        <end position="675"/>
    </location>
</feature>
<keyword evidence="2 9" id="KW-0540">Nuclease</keyword>
<name>K1E8E1_9MICO</name>
<dbReference type="Pfam" id="PF00753">
    <property type="entry name" value="Lactamase_B"/>
    <property type="match status" value="1"/>
</dbReference>
<dbReference type="GO" id="GO:0008270">
    <property type="term" value="F:zinc ion binding"/>
    <property type="evidence" value="ECO:0007669"/>
    <property type="project" value="InterPro"/>
</dbReference>
<comment type="function">
    <text evidence="9">An RNase that has 5'-3' exonuclease and possibly endonuclease activity. Involved in maturation of rRNA and in some organisms also mRNA maturation and/or decay.</text>
</comment>
<keyword evidence="8 9" id="KW-0694">RNA-binding</keyword>
<evidence type="ECO:0000256" key="6">
    <source>
        <dbReference type="ARBA" id="ARBA00022833"/>
    </source>
</evidence>
<dbReference type="Gene3D" id="3.10.20.580">
    <property type="match status" value="1"/>
</dbReference>
<dbReference type="Gene3D" id="3.60.15.10">
    <property type="entry name" value="Ribonuclease Z/Hydroxyacylglutathione hydrolase-like"/>
    <property type="match status" value="1"/>
</dbReference>
<evidence type="ECO:0000313" key="12">
    <source>
        <dbReference type="EMBL" id="EKA61692.1"/>
    </source>
</evidence>
<dbReference type="PANTHER" id="PTHR43694:SF1">
    <property type="entry name" value="RIBONUCLEASE J"/>
    <property type="match status" value="1"/>
</dbReference>
<evidence type="ECO:0000256" key="10">
    <source>
        <dbReference type="SAM" id="MobiDB-lite"/>
    </source>
</evidence>
<feature type="domain" description="Metallo-beta-lactamase" evidence="11">
    <location>
        <begin position="31"/>
        <end position="225"/>
    </location>
</feature>
<dbReference type="CDD" id="cd07714">
    <property type="entry name" value="RNaseJ_MBL-fold"/>
    <property type="match status" value="1"/>
</dbReference>
<dbReference type="Pfam" id="PF17770">
    <property type="entry name" value="RNase_J_C"/>
    <property type="match status" value="1"/>
</dbReference>
<dbReference type="SUPFAM" id="SSF56281">
    <property type="entry name" value="Metallo-hydrolase/oxidoreductase"/>
    <property type="match status" value="1"/>
</dbReference>
<evidence type="ECO:0000313" key="13">
    <source>
        <dbReference type="Proteomes" id="UP000004474"/>
    </source>
</evidence>
<evidence type="ECO:0000256" key="9">
    <source>
        <dbReference type="HAMAP-Rule" id="MF_01491"/>
    </source>
</evidence>
<dbReference type="HAMAP" id="MF_01491">
    <property type="entry name" value="RNase_J_bact"/>
    <property type="match status" value="1"/>
</dbReference>
<evidence type="ECO:0000256" key="4">
    <source>
        <dbReference type="ARBA" id="ARBA00022759"/>
    </source>
</evidence>
<dbReference type="Pfam" id="PF07521">
    <property type="entry name" value="RMMBL"/>
    <property type="match status" value="1"/>
</dbReference>
<evidence type="ECO:0000256" key="3">
    <source>
        <dbReference type="ARBA" id="ARBA00022723"/>
    </source>
</evidence>
<keyword evidence="6" id="KW-0862">Zinc</keyword>
<comment type="subunit">
    <text evidence="9">Homodimer, may be a subunit of the RNA degradosome.</text>
</comment>
<proteinExistence type="inferred from homology"/>
<dbReference type="Proteomes" id="UP000004474">
    <property type="component" value="Unassembled WGS sequence"/>
</dbReference>
<sequence>MSHPHPDLELPPPLAKGALRVIPLGGLGEVGRNMAVIEHDGQLLIIDCGVLFPEDHQPGVDLILPDFDYILDRLDDVQAIVLTHGHEDHIGAVPYLLKHKPDIPLVGSMLTLALVEAKLKEHRIKPYTLGVREGGRESFGVFDCEFIAVNHSIPDALAVFVRTEGGTLLHTGDFKMDQLPLDRRLTDLRAFARVGEEGVDLFLTDSTNAEVPGFTTPEREIGPAIDTVFRKARRRIIVACFSSHVHRVQQVLDAAERNGRKVAMVGRSMVRNMRIAADLGYLHVPDGVLVDVKKLDNYPDDEVVLICTGSQGEPMAALSRMANRDHRIDVGDGDTVLLASSLIPGNENAVYRVINGLMRLGADVVHKGNAKVHVSGHASAGELLYCYNIVKPRNVMPVHGEWRHLVANADLAIATGVDPDHVVLAEDGVVIDLIDGRARIAGAMPCGYVYVDGSSVGGATEELLKDRRILRDEGFISVMVVVDSSSGKVVAGPEITARGFAEDDEIFTQVKPKIVAALDEAARKGTTDTHQLQQVVRRAVGGWVGGKIRRRPMIIRWSSRPETARGAKGGLPGPPFALPEEGQSERSAASRRSMCSGVVPRPALIRTAVSCSVSESRSSTSRWAQNLPSRTPMPWSSPRTRATSALSWPSTVIVATGAPSPPPKRVCTRTPSISARPASSRMRRACSWSRIARSCSLTISQAVASATAPSTLGEPASWRAGPCVHSVVSRSTRAVAPPPAR</sequence>
<keyword evidence="4 9" id="KW-0255">Endonuclease</keyword>
<comment type="subcellular location">
    <subcellularLocation>
        <location evidence="9">Cytoplasm</location>
    </subcellularLocation>
</comment>
<dbReference type="InterPro" id="IPR055132">
    <property type="entry name" value="RNase_J_b_CASP"/>
</dbReference>
<evidence type="ECO:0000256" key="2">
    <source>
        <dbReference type="ARBA" id="ARBA00022722"/>
    </source>
</evidence>
<keyword evidence="7 9" id="KW-0269">Exonuclease</keyword>
<dbReference type="InterPro" id="IPR042173">
    <property type="entry name" value="RNase_J_2"/>
</dbReference>
<feature type="region of interest" description="Disordered" evidence="10">
    <location>
        <begin position="561"/>
        <end position="594"/>
    </location>
</feature>
<protein>
    <recommendedName>
        <fullName evidence="9">Ribonuclease J</fullName>
        <shortName evidence="9">RNase J</shortName>
        <ecNumber evidence="9">3.1.-.-</ecNumber>
    </recommendedName>
</protein>
<dbReference type="GO" id="GO:0006364">
    <property type="term" value="P:rRNA processing"/>
    <property type="evidence" value="ECO:0007669"/>
    <property type="project" value="UniProtKB-UniRule"/>
</dbReference>
<dbReference type="GO" id="GO:0004521">
    <property type="term" value="F:RNA endonuclease activity"/>
    <property type="evidence" value="ECO:0007669"/>
    <property type="project" value="UniProtKB-UniRule"/>
</dbReference>
<evidence type="ECO:0000256" key="5">
    <source>
        <dbReference type="ARBA" id="ARBA00022801"/>
    </source>
</evidence>
<comment type="similarity">
    <text evidence="9">Belongs to the metallo-beta-lactamase superfamily. RNA-metabolizing metallo-beta-lactamase-like family. Bacterial RNase J subfamily.</text>
</comment>
<evidence type="ECO:0000259" key="11">
    <source>
        <dbReference type="SMART" id="SM00849"/>
    </source>
</evidence>
<dbReference type="AlphaFoldDB" id="K1E8E1"/>
<keyword evidence="3" id="KW-0479">Metal-binding</keyword>
<dbReference type="PANTHER" id="PTHR43694">
    <property type="entry name" value="RIBONUCLEASE J"/>
    <property type="match status" value="1"/>
</dbReference>
<dbReference type="SMART" id="SM00849">
    <property type="entry name" value="Lactamase_B"/>
    <property type="match status" value="1"/>
</dbReference>